<organism evidence="9 10">
    <name type="scientific">Peribacillus cavernae</name>
    <dbReference type="NCBI Taxonomy" id="1674310"/>
    <lineage>
        <taxon>Bacteria</taxon>
        <taxon>Bacillati</taxon>
        <taxon>Bacillota</taxon>
        <taxon>Bacilli</taxon>
        <taxon>Bacillales</taxon>
        <taxon>Bacillaceae</taxon>
        <taxon>Peribacillus</taxon>
    </lineage>
</organism>
<feature type="transmembrane region" description="Helical" evidence="7">
    <location>
        <begin position="358"/>
        <end position="377"/>
    </location>
</feature>
<dbReference type="InterPro" id="IPR011701">
    <property type="entry name" value="MFS"/>
</dbReference>
<dbReference type="InterPro" id="IPR036259">
    <property type="entry name" value="MFS_trans_sf"/>
</dbReference>
<dbReference type="PANTHER" id="PTHR23517:SF3">
    <property type="entry name" value="INTEGRAL MEMBRANE TRANSPORT PROTEIN"/>
    <property type="match status" value="1"/>
</dbReference>
<dbReference type="InterPro" id="IPR020846">
    <property type="entry name" value="MFS_dom"/>
</dbReference>
<protein>
    <submittedName>
        <fullName evidence="9">MFS transporter</fullName>
    </submittedName>
</protein>
<dbReference type="RefSeq" id="WP_126863780.1">
    <property type="nucleotide sequence ID" value="NZ_JAUSTX010000005.1"/>
</dbReference>
<evidence type="ECO:0000256" key="5">
    <source>
        <dbReference type="ARBA" id="ARBA00022989"/>
    </source>
</evidence>
<evidence type="ECO:0000256" key="7">
    <source>
        <dbReference type="SAM" id="Phobius"/>
    </source>
</evidence>
<comment type="caution">
    <text evidence="9">The sequence shown here is derived from an EMBL/GenBank/DDBJ whole genome shotgun (WGS) entry which is preliminary data.</text>
</comment>
<proteinExistence type="predicted"/>
<evidence type="ECO:0000259" key="8">
    <source>
        <dbReference type="PROSITE" id="PS50850"/>
    </source>
</evidence>
<feature type="transmembrane region" description="Helical" evidence="7">
    <location>
        <begin position="218"/>
        <end position="240"/>
    </location>
</feature>
<dbReference type="Proteomes" id="UP000267430">
    <property type="component" value="Unassembled WGS sequence"/>
</dbReference>
<feature type="domain" description="Major facilitator superfamily (MFS) profile" evidence="8">
    <location>
        <begin position="1"/>
        <end position="405"/>
    </location>
</feature>
<dbReference type="GO" id="GO:0005886">
    <property type="term" value="C:plasma membrane"/>
    <property type="evidence" value="ECO:0007669"/>
    <property type="project" value="UniProtKB-SubCell"/>
</dbReference>
<dbReference type="PANTHER" id="PTHR23517">
    <property type="entry name" value="RESISTANCE PROTEIN MDTM, PUTATIVE-RELATED-RELATED"/>
    <property type="match status" value="1"/>
</dbReference>
<keyword evidence="10" id="KW-1185">Reference proteome</keyword>
<comment type="subcellular location">
    <subcellularLocation>
        <location evidence="1">Cell membrane</location>
        <topology evidence="1">Multi-pass membrane protein</topology>
    </subcellularLocation>
</comment>
<dbReference type="GO" id="GO:0022857">
    <property type="term" value="F:transmembrane transporter activity"/>
    <property type="evidence" value="ECO:0007669"/>
    <property type="project" value="InterPro"/>
</dbReference>
<feature type="transmembrane region" description="Helical" evidence="7">
    <location>
        <begin position="102"/>
        <end position="120"/>
    </location>
</feature>
<evidence type="ECO:0000256" key="3">
    <source>
        <dbReference type="ARBA" id="ARBA00022475"/>
    </source>
</evidence>
<evidence type="ECO:0000256" key="2">
    <source>
        <dbReference type="ARBA" id="ARBA00022448"/>
    </source>
</evidence>
<feature type="transmembrane region" description="Helical" evidence="7">
    <location>
        <begin position="315"/>
        <end position="335"/>
    </location>
</feature>
<gene>
    <name evidence="9" type="ORF">ELQ35_05240</name>
</gene>
<feature type="transmembrane region" description="Helical" evidence="7">
    <location>
        <begin position="167"/>
        <end position="186"/>
    </location>
</feature>
<dbReference type="CDD" id="cd17329">
    <property type="entry name" value="MFS_MdtH_MDR_like"/>
    <property type="match status" value="1"/>
</dbReference>
<feature type="transmembrane region" description="Helical" evidence="7">
    <location>
        <begin position="43"/>
        <end position="64"/>
    </location>
</feature>
<evidence type="ECO:0000256" key="6">
    <source>
        <dbReference type="ARBA" id="ARBA00023136"/>
    </source>
</evidence>
<name>A0A3S0VR46_9BACI</name>
<evidence type="ECO:0000313" key="10">
    <source>
        <dbReference type="Proteomes" id="UP000267430"/>
    </source>
</evidence>
<keyword evidence="4 7" id="KW-0812">Transmembrane</keyword>
<keyword evidence="2" id="KW-0813">Transport</keyword>
<evidence type="ECO:0000256" key="1">
    <source>
        <dbReference type="ARBA" id="ARBA00004651"/>
    </source>
</evidence>
<dbReference type="PROSITE" id="PS00216">
    <property type="entry name" value="SUGAR_TRANSPORT_1"/>
    <property type="match status" value="1"/>
</dbReference>
<reference evidence="9 10" key="1">
    <citation type="submission" date="2018-12" db="EMBL/GenBank/DDBJ databases">
        <title>Bacillus chawlae sp. nov., Bacillus glennii sp. nov., and Bacillus saganii sp. nov. Isolated from the Vehicle Assembly Building at Kennedy Space Center where the Viking Spacecraft were Assembled.</title>
        <authorList>
            <person name="Seuylemezian A."/>
            <person name="Vaishampayan P."/>
        </authorList>
    </citation>
    <scope>NUCLEOTIDE SEQUENCE [LARGE SCALE GENOMIC DNA]</scope>
    <source>
        <strain evidence="9 10">L5</strain>
    </source>
</reference>
<dbReference type="OrthoDB" id="9793283at2"/>
<accession>A0A3S0VR46</accession>
<feature type="transmembrane region" description="Helical" evidence="7">
    <location>
        <begin position="383"/>
        <end position="404"/>
    </location>
</feature>
<dbReference type="Gene3D" id="1.20.1250.20">
    <property type="entry name" value="MFS general substrate transporter like domains"/>
    <property type="match status" value="2"/>
</dbReference>
<evidence type="ECO:0000313" key="9">
    <source>
        <dbReference type="EMBL" id="RUQ30995.1"/>
    </source>
</evidence>
<feature type="transmembrane region" description="Helical" evidence="7">
    <location>
        <begin position="12"/>
        <end position="37"/>
    </location>
</feature>
<dbReference type="InterPro" id="IPR005829">
    <property type="entry name" value="Sugar_transporter_CS"/>
</dbReference>
<keyword evidence="6 7" id="KW-0472">Membrane</keyword>
<dbReference type="EMBL" id="RYZZ01000006">
    <property type="protein sequence ID" value="RUQ30995.1"/>
    <property type="molecule type" value="Genomic_DNA"/>
</dbReference>
<feature type="transmembrane region" description="Helical" evidence="7">
    <location>
        <begin position="293"/>
        <end position="309"/>
    </location>
</feature>
<dbReference type="SUPFAM" id="SSF103473">
    <property type="entry name" value="MFS general substrate transporter"/>
    <property type="match status" value="1"/>
</dbReference>
<dbReference type="PROSITE" id="PS50850">
    <property type="entry name" value="MFS"/>
    <property type="match status" value="1"/>
</dbReference>
<evidence type="ECO:0000256" key="4">
    <source>
        <dbReference type="ARBA" id="ARBA00022692"/>
    </source>
</evidence>
<dbReference type="InterPro" id="IPR050171">
    <property type="entry name" value="MFS_Transporters"/>
</dbReference>
<feature type="transmembrane region" description="Helical" evidence="7">
    <location>
        <begin position="140"/>
        <end position="161"/>
    </location>
</feature>
<keyword evidence="5 7" id="KW-1133">Transmembrane helix</keyword>
<keyword evidence="3" id="KW-1003">Cell membrane</keyword>
<dbReference type="Pfam" id="PF07690">
    <property type="entry name" value="MFS_1"/>
    <property type="match status" value="2"/>
</dbReference>
<sequence>MRFKDFHKNIKIRIIETFLSRFVSGMIFPFMTIYLVSHFGAKAAGLLLLINVFAGISVSFLGGYFSDQFGRKKIMLSAEILRFLAFFTMMLCNSPWFESALITFLMMTVNSICWGLAGPANEAMLIDVSTPNQRKLMYSITYWANNFSIAIGGIAGAFLFKDHLFELFIALSFVAAIIVILVGFFMDESHVPASLDIKPTQHIIQLFSSYKIVLRDRLFIWFVVAGVLILSMEMQLTNYVGIRLASEMHTQHFLSWEIDGITMLGFLRSENTILVVFLALFATRLTDYFKDRTVLLASCLLFSIGYGVLSYANNIWVLFVFMVLLTIGEVFRVPVEQSYITSIPPDHARSAYMAINGLKYNLSMLIASLTVTVGSFLSSLTMAILITVVGLTGTFIYLLITPTLDRRKHERHMEQVS</sequence>
<dbReference type="AlphaFoldDB" id="A0A3S0VR46"/>